<keyword evidence="16" id="KW-1185">Reference proteome</keyword>
<dbReference type="EMBL" id="CAKOFQ010007171">
    <property type="protein sequence ID" value="CAH1993417.1"/>
    <property type="molecule type" value="Genomic_DNA"/>
</dbReference>
<dbReference type="GO" id="GO:0090307">
    <property type="term" value="P:mitotic spindle assembly"/>
    <property type="evidence" value="ECO:0007669"/>
    <property type="project" value="TreeGrafter"/>
</dbReference>
<feature type="domain" description="Kinesin motor" evidence="14">
    <location>
        <begin position="66"/>
        <end position="464"/>
    </location>
</feature>
<feature type="region of interest" description="Disordered" evidence="13">
    <location>
        <begin position="41"/>
        <end position="60"/>
    </location>
</feature>
<keyword evidence="5 10" id="KW-0547">Nucleotide-binding</keyword>
<dbReference type="PANTHER" id="PTHR47970">
    <property type="entry name" value="KINESIN-LIKE PROTEIN KIF11"/>
    <property type="match status" value="1"/>
</dbReference>
<comment type="caution">
    <text evidence="15">The sequence shown here is derived from an EMBL/GenBank/DDBJ whole genome shotgun (WGS) entry which is preliminary data.</text>
</comment>
<dbReference type="GO" id="GO:0008017">
    <property type="term" value="F:microtubule binding"/>
    <property type="evidence" value="ECO:0007669"/>
    <property type="project" value="InterPro"/>
</dbReference>
<evidence type="ECO:0000256" key="5">
    <source>
        <dbReference type="ARBA" id="ARBA00022741"/>
    </source>
</evidence>
<evidence type="ECO:0000256" key="12">
    <source>
        <dbReference type="SAM" id="Coils"/>
    </source>
</evidence>
<dbReference type="GO" id="GO:0007018">
    <property type="term" value="P:microtubule-based movement"/>
    <property type="evidence" value="ECO:0007669"/>
    <property type="project" value="InterPro"/>
</dbReference>
<dbReference type="OrthoDB" id="123929at2759"/>
<dbReference type="GO" id="GO:0005876">
    <property type="term" value="C:spindle microtubule"/>
    <property type="evidence" value="ECO:0007669"/>
    <property type="project" value="TreeGrafter"/>
</dbReference>
<evidence type="ECO:0000313" key="16">
    <source>
        <dbReference type="Proteomes" id="UP001152888"/>
    </source>
</evidence>
<accession>A0A9P0LJA6</accession>
<dbReference type="InterPro" id="IPR027417">
    <property type="entry name" value="P-loop_NTPase"/>
</dbReference>
<evidence type="ECO:0000256" key="3">
    <source>
        <dbReference type="ARBA" id="ARBA00022553"/>
    </source>
</evidence>
<dbReference type="GO" id="GO:0072686">
    <property type="term" value="C:mitotic spindle"/>
    <property type="evidence" value="ECO:0007669"/>
    <property type="project" value="TreeGrafter"/>
</dbReference>
<dbReference type="AlphaFoldDB" id="A0A9P0LJA6"/>
<evidence type="ECO:0000256" key="8">
    <source>
        <dbReference type="ARBA" id="ARBA00023175"/>
    </source>
</evidence>
<protein>
    <recommendedName>
        <fullName evidence="11">Kinesin-like protein</fullName>
    </recommendedName>
</protein>
<keyword evidence="6 10" id="KW-0067">ATP-binding</keyword>
<keyword evidence="7 12" id="KW-0175">Coiled coil</keyword>
<dbReference type="InterPro" id="IPR036961">
    <property type="entry name" value="Kinesin_motor_dom_sf"/>
</dbReference>
<organism evidence="15 16">
    <name type="scientific">Acanthoscelides obtectus</name>
    <name type="common">Bean weevil</name>
    <name type="synonym">Bruchus obtectus</name>
    <dbReference type="NCBI Taxonomy" id="200917"/>
    <lineage>
        <taxon>Eukaryota</taxon>
        <taxon>Metazoa</taxon>
        <taxon>Ecdysozoa</taxon>
        <taxon>Arthropoda</taxon>
        <taxon>Hexapoda</taxon>
        <taxon>Insecta</taxon>
        <taxon>Pterygota</taxon>
        <taxon>Neoptera</taxon>
        <taxon>Endopterygota</taxon>
        <taxon>Coleoptera</taxon>
        <taxon>Polyphaga</taxon>
        <taxon>Cucujiformia</taxon>
        <taxon>Chrysomeloidea</taxon>
        <taxon>Chrysomelidae</taxon>
        <taxon>Bruchinae</taxon>
        <taxon>Bruchini</taxon>
        <taxon>Acanthoscelides</taxon>
    </lineage>
</organism>
<evidence type="ECO:0000256" key="2">
    <source>
        <dbReference type="ARBA" id="ARBA00022490"/>
    </source>
</evidence>
<dbReference type="SMART" id="SM00129">
    <property type="entry name" value="KISc"/>
    <property type="match status" value="1"/>
</dbReference>
<evidence type="ECO:0000256" key="9">
    <source>
        <dbReference type="ARBA" id="ARBA00023212"/>
    </source>
</evidence>
<dbReference type="PRINTS" id="PR00380">
    <property type="entry name" value="KINESINHEAVY"/>
</dbReference>
<evidence type="ECO:0000313" key="15">
    <source>
        <dbReference type="EMBL" id="CAH1993417.1"/>
    </source>
</evidence>
<feature type="compositionally biased region" description="Basic and acidic residues" evidence="13">
    <location>
        <begin position="44"/>
        <end position="55"/>
    </location>
</feature>
<dbReference type="PROSITE" id="PS50067">
    <property type="entry name" value="KINESIN_MOTOR_2"/>
    <property type="match status" value="1"/>
</dbReference>
<feature type="coiled-coil region" evidence="12">
    <location>
        <begin position="494"/>
        <end position="645"/>
    </location>
</feature>
<dbReference type="Pfam" id="PF00225">
    <property type="entry name" value="Kinesin"/>
    <property type="match status" value="1"/>
</dbReference>
<dbReference type="Gene3D" id="3.40.850.10">
    <property type="entry name" value="Kinesin motor domain"/>
    <property type="match status" value="1"/>
</dbReference>
<dbReference type="PROSITE" id="PS00411">
    <property type="entry name" value="KINESIN_MOTOR_1"/>
    <property type="match status" value="1"/>
</dbReference>
<keyword evidence="8 10" id="KW-0505">Motor protein</keyword>
<evidence type="ECO:0000256" key="6">
    <source>
        <dbReference type="ARBA" id="ARBA00022840"/>
    </source>
</evidence>
<keyword evidence="3" id="KW-0597">Phosphoprotein</keyword>
<keyword evidence="9" id="KW-0206">Cytoskeleton</keyword>
<dbReference type="Proteomes" id="UP001152888">
    <property type="component" value="Unassembled WGS sequence"/>
</dbReference>
<evidence type="ECO:0000256" key="4">
    <source>
        <dbReference type="ARBA" id="ARBA00022701"/>
    </source>
</evidence>
<reference evidence="15" key="1">
    <citation type="submission" date="2022-03" db="EMBL/GenBank/DDBJ databases">
        <authorList>
            <person name="Sayadi A."/>
        </authorList>
    </citation>
    <scope>NUCLEOTIDE SEQUENCE</scope>
</reference>
<gene>
    <name evidence="15" type="ORF">ACAOBT_LOCUS21490</name>
</gene>
<proteinExistence type="inferred from homology"/>
<dbReference type="PANTHER" id="PTHR47970:SF29">
    <property type="entry name" value="KINESIN FAMILY MEMBER 20B"/>
    <property type="match status" value="1"/>
</dbReference>
<evidence type="ECO:0000256" key="7">
    <source>
        <dbReference type="ARBA" id="ARBA00023054"/>
    </source>
</evidence>
<keyword evidence="4 11" id="KW-0493">Microtubule</keyword>
<keyword evidence="2" id="KW-0963">Cytoplasm</keyword>
<name>A0A9P0LJA6_ACAOB</name>
<dbReference type="InterPro" id="IPR047149">
    <property type="entry name" value="KIF11-like"/>
</dbReference>
<dbReference type="InterPro" id="IPR001752">
    <property type="entry name" value="Kinesin_motor_dom"/>
</dbReference>
<evidence type="ECO:0000256" key="10">
    <source>
        <dbReference type="PROSITE-ProRule" id="PRU00283"/>
    </source>
</evidence>
<evidence type="ECO:0000259" key="14">
    <source>
        <dbReference type="PROSITE" id="PS50067"/>
    </source>
</evidence>
<dbReference type="GO" id="GO:0005634">
    <property type="term" value="C:nucleus"/>
    <property type="evidence" value="ECO:0007669"/>
    <property type="project" value="TreeGrafter"/>
</dbReference>
<evidence type="ECO:0000256" key="13">
    <source>
        <dbReference type="SAM" id="MobiDB-lite"/>
    </source>
</evidence>
<dbReference type="SUPFAM" id="SSF52540">
    <property type="entry name" value="P-loop containing nucleoside triphosphate hydrolases"/>
    <property type="match status" value="1"/>
</dbReference>
<dbReference type="GO" id="GO:0008574">
    <property type="term" value="F:plus-end-directed microtubule motor activity"/>
    <property type="evidence" value="ECO:0007669"/>
    <property type="project" value="TreeGrafter"/>
</dbReference>
<evidence type="ECO:0000256" key="11">
    <source>
        <dbReference type="RuleBase" id="RU000394"/>
    </source>
</evidence>
<comment type="subcellular location">
    <subcellularLocation>
        <location evidence="1">Cytoplasm</location>
        <location evidence="1">Cytoskeleton</location>
        <location evidence="1">Spindle</location>
    </subcellularLocation>
</comment>
<dbReference type="GO" id="GO:0051231">
    <property type="term" value="P:spindle elongation"/>
    <property type="evidence" value="ECO:0007669"/>
    <property type="project" value="TreeGrafter"/>
</dbReference>
<sequence length="666" mass="76816">MSSGNMQLYAEVSSMRLSYLRARDPSIINFNAPRLPLPVNLENRYSDDDNNKIDKEAEEEEERSDHLSVFLRIKNGVPFKDLYEIDGCNLVCNSPEGSYSTRNMKVGNQLKKIYTFTKIFGPEDRQVDVFNYMVKPKVLRFINGQNSTLFTYGVSGSGKTFTIVGTADEPGIIPRALEYIFRTIKGVGFKDDIKPLPAQQVRQMSKEEVLNASRDKATLLNASFLDKHFHAEQYRKMQQSLIDEPVAHLEVASDVYVSIWVSFAEIYNEYIYDLLQLPQKNKEKPKLRLGCTKYGTYIKQLTSINVQSGVEAYQILQFGINNLKYASTALNCHSSRSHSIFTIKMVQWKKNSDVCISTINFCDLAGSERLKKTGNVGDRLKESNNINISLLVLGRCIENIRAGQKMNQMKSKPIPFRESKLTRLFQNALMGFEDMNIIININPSLGMFDESQHALNFAAIAQQIISIEKPIRMVRNRFSEMLQKQDGPTAVQLRSVSDEEFDRIQNELQRIQDQNIELQLQMNQMQAEHYEEIQSTVDEATVRFRNIWENRIKQVKERAEYDLQALRQQYEEKIREMQEDVIEISSDEEPDERDNMLKDAENCVKDLQTQVRQLQNENELLCIRILELEEKEAKLEEQLLAYHQTLPLLADTDISNENSEDEGGTY</sequence>
<dbReference type="InterPro" id="IPR019821">
    <property type="entry name" value="Kinesin_motor_CS"/>
</dbReference>
<comment type="similarity">
    <text evidence="10 11">Belongs to the TRAFAC class myosin-kinesin ATPase superfamily. Kinesin family.</text>
</comment>
<dbReference type="GO" id="GO:0005524">
    <property type="term" value="F:ATP binding"/>
    <property type="evidence" value="ECO:0007669"/>
    <property type="project" value="UniProtKB-UniRule"/>
</dbReference>
<feature type="binding site" evidence="10">
    <location>
        <begin position="153"/>
        <end position="160"/>
    </location>
    <ligand>
        <name>ATP</name>
        <dbReference type="ChEBI" id="CHEBI:30616"/>
    </ligand>
</feature>
<evidence type="ECO:0000256" key="1">
    <source>
        <dbReference type="ARBA" id="ARBA00004186"/>
    </source>
</evidence>